<feature type="region of interest" description="Disordered" evidence="5">
    <location>
        <begin position="1496"/>
        <end position="1516"/>
    </location>
</feature>
<dbReference type="PROSITE" id="PS50186">
    <property type="entry name" value="DEP"/>
    <property type="match status" value="1"/>
</dbReference>
<proteinExistence type="inferred from homology"/>
<feature type="region of interest" description="Disordered" evidence="5">
    <location>
        <begin position="1012"/>
        <end position="1105"/>
    </location>
</feature>
<dbReference type="Pfam" id="PF19418">
    <property type="entry name" value="DEPDC5_CTD"/>
    <property type="match status" value="1"/>
</dbReference>
<dbReference type="Pfam" id="PF12257">
    <property type="entry name" value="IML1"/>
    <property type="match status" value="1"/>
</dbReference>
<gene>
    <name evidence="7" type="ORF">FA14DRAFT_162096</name>
</gene>
<feature type="compositionally biased region" description="Low complexity" evidence="5">
    <location>
        <begin position="533"/>
        <end position="545"/>
    </location>
</feature>
<feature type="region of interest" description="Disordered" evidence="5">
    <location>
        <begin position="1925"/>
        <end position="1944"/>
    </location>
</feature>
<name>A0A316V5I7_9BASI</name>
<feature type="compositionally biased region" description="Basic and acidic residues" evidence="5">
    <location>
        <begin position="825"/>
        <end position="845"/>
    </location>
</feature>
<sequence length="1944" mass="218817">MNSHIPSGSSMPPHNSRLDQFSLNLPNSHSRSPYRNSIAERRRSSSRRTDTSSSSLNRPVLTSRPVLLWTHEPPNFSTHELVLNPDLIAAFGGVSDGSELLEVRLPETSSMGNPVIDEQSTTGTGHLHQSHGRRSSNRHGSNHRQLSKRRMAGLSKRTFLFKASQAVGDLDCIDRSGSQLQLSIAKNIANIFHLHNRCEVILSKVSRSEHTISHIELYFRDQYVGRADMWRLVTLLEDTCVYVGQRVTLAGCVRATIGRIFINERKVMSGYVGPQTRAIFRSESAKYNVFIQMASEMWDFDEDGELYYEKALSGFLPDLIRRWQTGNTTHVISIILFARVHYDESELHMLQEVELPLRKEEGGKGRWYIDYYKVMVDLESDCDWQTALTMLKEEFFRFRHDILLLRQPVSGPAVAPWLEERHADLLRTDHALLAGSLSASHEGNILEAINLALNPFDEHYVDRDLNRTGLDLVVLTAGTGHFDVDKNLLRLTTERLIDNGIGFDLVCLTKMPLHSVPLFHFQSPVPMPDLSNTQATFASASGSTSTKRRSMRNSTANGSIGRSHNATTGAQASYPDPLYFDPKHGSPSKQQTQPQQVSASYTSATGVIRPSPLTDFYSIPHWVDCSFYNLQQDKPFRGDRFVPRCKMHEVQMLGLMENEISDISLPYIDFGRLPGVVAMSTSLGRSGSMSSSQAALTPFSSSASARHNRLYAFLPDTFGDTTGMNPREQHRLLREQFDKETFRDLELVPSTFRSLMVQGVSEKNLAGQIQSSSPPLVRQTLPSANSSSIRPGSSQQPIGRKENLTGSSPISQQQTPSKQQRSARSLRDSRFTLRSLESRDERLDTHEEEENSSTAQTKDAWNRQNEPASPRQKRISILPNISRSGTMNSSTSGSTLMTDSYGHENGLAEKMERRKSSAGSVYSVSTINRGLRPLSDMGKAKALVGSTEVTFKVEPGRSNVKAGKAAESAQRAVGAEQGGSRTPNSPSSPNSPSKTKGGYSWLWSAFKGKLGVPLGQEGDEDNEKVYDDKSEEQQSSKNASKKIQALLKEQSSARVSSTSRPASVVSDDVDDPKQSERNTIDDEAGPAPISIPSHHGATEGLKSKTSFPDIVTTTRIIDADGQPIVDDQDAALEQALEEEEARLRYVSQAQVEKQTLVNPCNPRKSLQATSNNQIMRWQHAFPRRLNQHVVKWRSMTTPACLPLTTFYLPSEADFKEHWQEYPYQMSISSDMTSFLVKRSTSTPPALAVMREMASQRLAQGYQFIVPIKHTGNTHTSASAMPDNLRLREPWELFQPGSLASGNPIFLSMTNQIHRIHYDRSSNCIHVKRYVRRVEYKTDPLTYSCCVWARNLAGYQTVNSVFRYPDFGAYNWTHLDAVIAGHSDEESFTESTRYWRTRFVVVPSEGSPQTLRGPSGEELSDEEVRLAGMDRLADLFNRARWRPRNNNLNGKRTGQREQARPQSNSTLLRFIPTSLDPAVSLKDVDFMNQIRAVHDAEKKEYESRKQGQGTKGRIRRPLAETDKATLVHDMYSDNEFGLKINDRLWNKILYRNAFSGHDFVTWLCQEYIDIPSRDAAVEWGQRLLKEGFLQHVHDYHGFLDGHYFYRIATEYAKMAKAEEGTTARDNQHWLTPGKESEDENGDDEKARRDRSKRVLMSRSIIIDVDPSRRSDRAEVAFLHFDLTHNPANGFNFQIHWLGSTARFIEDLVQGWTRAVERYGLRLIEAPINQIKDVSMHNPFQAPLPISLALHPPPTSVYAGWLPQHLSATYLFEYALLRKFGFILDQEASDRYRNVNKDVTIEYRSRPNHFDFSQFVHRSGVAFVQVLPNNEGFLWLDNRLFNSHLPADRPQHVQQHKGGIPPSPNLGAGPSHTHRTNGSHAANSPSLPSADRVRKEFIEFCLDVERLELFYKEVLEQIQAEAIAAKGTKEAVGNAPGIDKAKKESS</sequence>
<feature type="compositionally biased region" description="Polar residues" evidence="5">
    <location>
        <begin position="110"/>
        <end position="124"/>
    </location>
</feature>
<dbReference type="PANTHER" id="PTHR13179:SF8">
    <property type="entry name" value="GATOR COMPLEX PROTEIN DEPDC5"/>
    <property type="match status" value="1"/>
</dbReference>
<dbReference type="InterPro" id="IPR048255">
    <property type="entry name" value="IML1_N"/>
</dbReference>
<protein>
    <recommendedName>
        <fullName evidence="3">Vacuolar membrane-associated protein IML1</fullName>
    </recommendedName>
    <alternativeName>
        <fullName evidence="4">Vacuolar membrane-associated protein iml1</fullName>
    </alternativeName>
</protein>
<dbReference type="InterPro" id="IPR045838">
    <property type="entry name" value="DEPDC5_CTD"/>
</dbReference>
<evidence type="ECO:0000313" key="8">
    <source>
        <dbReference type="Proteomes" id="UP000245771"/>
    </source>
</evidence>
<feature type="compositionally biased region" description="Basic and acidic residues" evidence="5">
    <location>
        <begin position="38"/>
        <end position="50"/>
    </location>
</feature>
<dbReference type="GO" id="GO:0005774">
    <property type="term" value="C:vacuolar membrane"/>
    <property type="evidence" value="ECO:0007669"/>
    <property type="project" value="UniProtKB-SubCell"/>
</dbReference>
<keyword evidence="8" id="KW-1185">Reference proteome</keyword>
<feature type="compositionally biased region" description="Polar residues" evidence="5">
    <location>
        <begin position="1"/>
        <end position="35"/>
    </location>
</feature>
<dbReference type="InterPro" id="IPR036390">
    <property type="entry name" value="WH_DNA-bd_sf"/>
</dbReference>
<feature type="region of interest" description="Disordered" evidence="5">
    <location>
        <begin position="110"/>
        <end position="148"/>
    </location>
</feature>
<dbReference type="GO" id="GO:1990130">
    <property type="term" value="C:GATOR1 complex"/>
    <property type="evidence" value="ECO:0007669"/>
    <property type="project" value="TreeGrafter"/>
</dbReference>
<feature type="compositionally biased region" description="Low complexity" evidence="5">
    <location>
        <begin position="882"/>
        <end position="898"/>
    </location>
</feature>
<evidence type="ECO:0000259" key="6">
    <source>
        <dbReference type="PROSITE" id="PS50186"/>
    </source>
</evidence>
<evidence type="ECO:0000256" key="5">
    <source>
        <dbReference type="SAM" id="MobiDB-lite"/>
    </source>
</evidence>
<feature type="region of interest" description="Disordered" evidence="5">
    <location>
        <begin position="1617"/>
        <end position="1649"/>
    </location>
</feature>
<dbReference type="OrthoDB" id="39497at2759"/>
<dbReference type="CDD" id="cd04449">
    <property type="entry name" value="DEP_DEPDC5-like"/>
    <property type="match status" value="1"/>
</dbReference>
<evidence type="ECO:0000256" key="4">
    <source>
        <dbReference type="ARBA" id="ARBA00021881"/>
    </source>
</evidence>
<feature type="compositionally biased region" description="Basic and acidic residues" evidence="5">
    <location>
        <begin position="1023"/>
        <end position="1034"/>
    </location>
</feature>
<comment type="subcellular location">
    <subcellularLocation>
        <location evidence="1">Vacuole membrane</location>
        <topology evidence="1">Peripheral membrane protein</topology>
    </subcellularLocation>
</comment>
<dbReference type="SUPFAM" id="SSF46785">
    <property type="entry name" value="Winged helix' DNA-binding domain"/>
    <property type="match status" value="1"/>
</dbReference>
<dbReference type="GO" id="GO:0005096">
    <property type="term" value="F:GTPase activator activity"/>
    <property type="evidence" value="ECO:0007669"/>
    <property type="project" value="InterPro"/>
</dbReference>
<feature type="compositionally biased region" description="Polar residues" evidence="5">
    <location>
        <begin position="852"/>
        <end position="867"/>
    </location>
</feature>
<feature type="compositionally biased region" description="Basic residues" evidence="5">
    <location>
        <begin position="128"/>
        <end position="148"/>
    </location>
</feature>
<dbReference type="InterPro" id="IPR027244">
    <property type="entry name" value="IML1"/>
</dbReference>
<feature type="region of interest" description="Disordered" evidence="5">
    <location>
        <begin position="532"/>
        <end position="602"/>
    </location>
</feature>
<feature type="region of interest" description="Disordered" evidence="5">
    <location>
        <begin position="766"/>
        <end position="901"/>
    </location>
</feature>
<organism evidence="7 8">
    <name type="scientific">Meira miltonrushii</name>
    <dbReference type="NCBI Taxonomy" id="1280837"/>
    <lineage>
        <taxon>Eukaryota</taxon>
        <taxon>Fungi</taxon>
        <taxon>Dikarya</taxon>
        <taxon>Basidiomycota</taxon>
        <taxon>Ustilaginomycotina</taxon>
        <taxon>Exobasidiomycetes</taxon>
        <taxon>Exobasidiales</taxon>
        <taxon>Brachybasidiaceae</taxon>
        <taxon>Meira</taxon>
    </lineage>
</organism>
<evidence type="ECO:0000256" key="1">
    <source>
        <dbReference type="ARBA" id="ARBA00004148"/>
    </source>
</evidence>
<dbReference type="Proteomes" id="UP000245771">
    <property type="component" value="Unassembled WGS sequence"/>
</dbReference>
<feature type="compositionally biased region" description="Polar residues" evidence="5">
    <location>
        <begin position="804"/>
        <end position="823"/>
    </location>
</feature>
<accession>A0A316V5I7</accession>
<dbReference type="InParanoid" id="A0A316V5I7"/>
<dbReference type="InterPro" id="IPR000591">
    <property type="entry name" value="DEP_dom"/>
</dbReference>
<feature type="compositionally biased region" description="Polar residues" evidence="5">
    <location>
        <begin position="1049"/>
        <end position="1061"/>
    </location>
</feature>
<feature type="region of interest" description="Disordered" evidence="5">
    <location>
        <begin position="959"/>
        <end position="996"/>
    </location>
</feature>
<feature type="compositionally biased region" description="Low complexity" evidence="5">
    <location>
        <begin position="983"/>
        <end position="993"/>
    </location>
</feature>
<feature type="compositionally biased region" description="Polar residues" evidence="5">
    <location>
        <begin position="767"/>
        <end position="797"/>
    </location>
</feature>
<dbReference type="FunCoup" id="A0A316V5I7">
    <property type="interactions" value="192"/>
</dbReference>
<dbReference type="GO" id="GO:0035556">
    <property type="term" value="P:intracellular signal transduction"/>
    <property type="evidence" value="ECO:0007669"/>
    <property type="project" value="InterPro"/>
</dbReference>
<reference evidence="7 8" key="1">
    <citation type="journal article" date="2018" name="Mol. Biol. Evol.">
        <title>Broad Genomic Sampling Reveals a Smut Pathogenic Ancestry of the Fungal Clade Ustilaginomycotina.</title>
        <authorList>
            <person name="Kijpornyongpan T."/>
            <person name="Mondo S.J."/>
            <person name="Barry K."/>
            <person name="Sandor L."/>
            <person name="Lee J."/>
            <person name="Lipzen A."/>
            <person name="Pangilinan J."/>
            <person name="LaButti K."/>
            <person name="Hainaut M."/>
            <person name="Henrissat B."/>
            <person name="Grigoriev I.V."/>
            <person name="Spatafora J.W."/>
            <person name="Aime M.C."/>
        </authorList>
    </citation>
    <scope>NUCLEOTIDE SEQUENCE [LARGE SCALE GENOMIC DNA]</scope>
    <source>
        <strain evidence="7 8">MCA 3882</strain>
    </source>
</reference>
<dbReference type="GO" id="GO:0010508">
    <property type="term" value="P:positive regulation of autophagy"/>
    <property type="evidence" value="ECO:0007669"/>
    <property type="project" value="TreeGrafter"/>
</dbReference>
<dbReference type="GeneID" id="37021205"/>
<feature type="compositionally biased region" description="Polar residues" evidence="5">
    <location>
        <begin position="552"/>
        <end position="571"/>
    </location>
</feature>
<evidence type="ECO:0000256" key="2">
    <source>
        <dbReference type="ARBA" id="ARBA00005643"/>
    </source>
</evidence>
<dbReference type="Pfam" id="PF00610">
    <property type="entry name" value="DEP"/>
    <property type="match status" value="1"/>
</dbReference>
<comment type="similarity">
    <text evidence="2">Belongs to the IML1 family.</text>
</comment>
<dbReference type="InterPro" id="IPR036388">
    <property type="entry name" value="WH-like_DNA-bd_sf"/>
</dbReference>
<dbReference type="RefSeq" id="XP_025353139.1">
    <property type="nucleotide sequence ID" value="XM_025499424.1"/>
</dbReference>
<feature type="compositionally biased region" description="Basic and acidic residues" evidence="5">
    <location>
        <begin position="1071"/>
        <end position="1080"/>
    </location>
</feature>
<dbReference type="PANTHER" id="PTHR13179">
    <property type="entry name" value="DEP DOMAIN CONTAINING PROTEIN 5"/>
    <property type="match status" value="1"/>
</dbReference>
<evidence type="ECO:0000256" key="3">
    <source>
        <dbReference type="ARBA" id="ARBA00018529"/>
    </source>
</evidence>
<evidence type="ECO:0000313" key="7">
    <source>
        <dbReference type="EMBL" id="PWN32837.1"/>
    </source>
</evidence>
<feature type="region of interest" description="Disordered" evidence="5">
    <location>
        <begin position="1"/>
        <end position="58"/>
    </location>
</feature>
<dbReference type="Gene3D" id="1.10.10.10">
    <property type="entry name" value="Winged helix-like DNA-binding domain superfamily/Winged helix DNA-binding domain"/>
    <property type="match status" value="1"/>
</dbReference>
<feature type="compositionally biased region" description="Polar residues" evidence="5">
    <location>
        <begin position="1876"/>
        <end position="1885"/>
    </location>
</feature>
<feature type="region of interest" description="Disordered" evidence="5">
    <location>
        <begin position="1848"/>
        <end position="1886"/>
    </location>
</feature>
<feature type="region of interest" description="Disordered" evidence="5">
    <location>
        <begin position="1442"/>
        <end position="1464"/>
    </location>
</feature>
<dbReference type="GO" id="GO:1904262">
    <property type="term" value="P:negative regulation of TORC1 signaling"/>
    <property type="evidence" value="ECO:0007669"/>
    <property type="project" value="TreeGrafter"/>
</dbReference>
<feature type="compositionally biased region" description="Basic and acidic residues" evidence="5">
    <location>
        <begin position="1617"/>
        <end position="1626"/>
    </location>
</feature>
<dbReference type="EMBL" id="KZ819605">
    <property type="protein sequence ID" value="PWN32837.1"/>
    <property type="molecule type" value="Genomic_DNA"/>
</dbReference>
<feature type="compositionally biased region" description="Polar residues" evidence="5">
    <location>
        <begin position="587"/>
        <end position="602"/>
    </location>
</feature>
<dbReference type="STRING" id="1280837.A0A316V5I7"/>
<feature type="domain" description="DEP" evidence="6">
    <location>
        <begin position="1533"/>
        <end position="1608"/>
    </location>
</feature>
<dbReference type="SMART" id="SM00049">
    <property type="entry name" value="DEP"/>
    <property type="match status" value="1"/>
</dbReference>